<dbReference type="SUPFAM" id="SSF82866">
    <property type="entry name" value="Multidrug efflux transporter AcrB transmembrane domain"/>
    <property type="match status" value="2"/>
</dbReference>
<comment type="subcellular location">
    <subcellularLocation>
        <location evidence="1">Cell inner membrane</location>
        <topology evidence="1">Multi-pass membrane protein</topology>
    </subcellularLocation>
</comment>
<reference evidence="12" key="1">
    <citation type="journal article" date="2011" name="MBio">
        <title>Novel metabolic attributes of the genus Cyanothece, comprising a group of unicellular nitrogen-fixing Cyanobacteria.</title>
        <authorList>
            <person name="Bandyopadhyay A."/>
            <person name="Elvitigala T."/>
            <person name="Welsh E."/>
            <person name="Stockel J."/>
            <person name="Liberton M."/>
            <person name="Min H."/>
            <person name="Sherman L.A."/>
            <person name="Pakrasi H.B."/>
        </authorList>
    </citation>
    <scope>NUCLEOTIDE SEQUENCE [LARGE SCALE GENOMIC DNA]</scope>
    <source>
        <strain evidence="12">PCC 7424</strain>
    </source>
</reference>
<feature type="transmembrane region" description="Helical" evidence="10">
    <location>
        <begin position="12"/>
        <end position="34"/>
    </location>
</feature>
<dbReference type="KEGG" id="cyc:PCC7424_2746"/>
<sequence length="1096" mass="119102">MSLSDGFIKRPVLTTVCSIVIVLVGTICMAVLPLDKLPQIAPKQIVVSANYVGADAKTTVDNVTTPIERQINGVDYMRWMTSNTDNNGNSSISVSFPVEIDPNTAQVLVQNRVAQSNQFLPQSVIATGVNTRKQSPSITLVYAFYSETGADGKPIYPISFVNNYVDRYIWNDLRRIEGVGDLALFGSDIYAMRIWVDPDKLAARQLAASDVVRAIQQQNFEVGAGSVGAQPAPPEQQFQIPLRVKGRVLSPEEAENIVVKVGDNGTLIRVKDIGRAELGSQSYSTLAYLDGDNPAVALVVYQLPGSNALDTATNIKAKMAELEASFPPGIKYVITLDNTLFINAALKDLSVTLLQAVALVVLIIFIFLQDWRTTLIPAIAIPVALIGSMIGLQALGFTLNQLTLFACVLATGLVVDDGIVIVEAVSTKLSQGMRPVQAALDSMEELFGATIATTLVLLAVFIPVSFFPGSTGIVYRQFALVIVFAIIFSTFNALTFSPTMSGVMLRPPQPPHGPLSWVFREFNRLFGWIQGGYRRLIELLTHIKLVIVALFIGGILLTAWMYQTLPQSFIPAEDQGFLFGIIEAPPGVSLNYTAQVGKRALAEVMQFEEVEHSLALVGFSFDGQNSNKGIIFTKLRPWDERPGATSSAYGVIRGLNRSFQQRIDDARVFAVNAPAVDGLGNFDGLELYIQDRQLRGMEALIDNTRRMMQAANQRPEIAMAFTTYTFDSPMIEADIDREKANAQNVDIQEVLNTLQTYLGANFVNQFVLDGRLYRVFVQAEGTQRSNPKDIASLYVRSRDGAMIQLSNILSENPITYPPILTNYNVYPAIKLIISPAPGYSTGGAIQVMEELAAATLQPGFGYEWTNTAAEEKASGGAAPIVFGLGFVMVFLVLAAQYESYVDPTIIMITVPLSILGALGGIWLRATLIQPLAGGIYPTLNSNMYVQVALVMLIGLASKNAILIVEFANQAKELGMNITQAAIYAAEQRFRPIMMTVISSLVGFFPLLVAQGAGAVSRWSLGTAIFGGLLISTLLSLLFVPNLYIVIKSLEENFLKGGGKPPKTGLSQRVTGSSSSQEPQFSEQDGIPHYKASPQNE</sequence>
<dbReference type="STRING" id="65393.PCC7424_2746"/>
<feature type="transmembrane region" description="Helical" evidence="10">
    <location>
        <begin position="904"/>
        <end position="923"/>
    </location>
</feature>
<protein>
    <submittedName>
        <fullName evidence="11">Transporter, hydrophobe/amphiphile efflux-1 (HAE1) family</fullName>
    </submittedName>
</protein>
<comment type="similarity">
    <text evidence="2">Belongs to the resistance-nodulation-cell division (RND) (TC 2.A.6) family.</text>
</comment>
<dbReference type="NCBIfam" id="TIGR00915">
    <property type="entry name" value="2A0602"/>
    <property type="match status" value="1"/>
</dbReference>
<feature type="transmembrane region" description="Helical" evidence="10">
    <location>
        <begin position="943"/>
        <end position="968"/>
    </location>
</feature>
<dbReference type="PANTHER" id="PTHR32063:SF11">
    <property type="entry name" value="CATION OR DRUG EFFLUX SYSTEM PROTEIN"/>
    <property type="match status" value="1"/>
</dbReference>
<keyword evidence="7 10" id="KW-1133">Transmembrane helix</keyword>
<feature type="transmembrane region" description="Helical" evidence="10">
    <location>
        <begin position="402"/>
        <end position="425"/>
    </location>
</feature>
<feature type="transmembrane region" description="Helical" evidence="10">
    <location>
        <begin position="1020"/>
        <end position="1046"/>
    </location>
</feature>
<dbReference type="Pfam" id="PF00873">
    <property type="entry name" value="ACR_tran"/>
    <property type="match status" value="1"/>
</dbReference>
<dbReference type="PRINTS" id="PR00702">
    <property type="entry name" value="ACRIFLAVINRP"/>
</dbReference>
<evidence type="ECO:0000256" key="2">
    <source>
        <dbReference type="ARBA" id="ARBA00010942"/>
    </source>
</evidence>
<dbReference type="OrthoDB" id="9791035at2"/>
<dbReference type="GO" id="GO:0009636">
    <property type="term" value="P:response to toxic substance"/>
    <property type="evidence" value="ECO:0007669"/>
    <property type="project" value="UniProtKB-ARBA"/>
</dbReference>
<dbReference type="EMBL" id="CP001291">
    <property type="protein sequence ID" value="ACK71158.1"/>
    <property type="molecule type" value="Genomic_DNA"/>
</dbReference>
<dbReference type="Proteomes" id="UP000002384">
    <property type="component" value="Chromosome"/>
</dbReference>
<feature type="transmembrane region" description="Helical" evidence="10">
    <location>
        <begin position="876"/>
        <end position="897"/>
    </location>
</feature>
<feature type="compositionally biased region" description="Low complexity" evidence="9">
    <location>
        <begin position="1072"/>
        <end position="1083"/>
    </location>
</feature>
<evidence type="ECO:0000313" key="12">
    <source>
        <dbReference type="Proteomes" id="UP000002384"/>
    </source>
</evidence>
<feature type="transmembrane region" description="Helical" evidence="10">
    <location>
        <begin position="349"/>
        <end position="368"/>
    </location>
</feature>
<feature type="transmembrane region" description="Helical" evidence="10">
    <location>
        <begin position="446"/>
        <end position="467"/>
    </location>
</feature>
<dbReference type="Gene3D" id="3.30.70.1430">
    <property type="entry name" value="Multidrug efflux transporter AcrB pore domain"/>
    <property type="match status" value="2"/>
</dbReference>
<keyword evidence="4" id="KW-1003">Cell membrane</keyword>
<dbReference type="InterPro" id="IPR027463">
    <property type="entry name" value="AcrB_DN_DC_subdom"/>
</dbReference>
<keyword evidence="8 10" id="KW-0472">Membrane</keyword>
<dbReference type="PANTHER" id="PTHR32063">
    <property type="match status" value="1"/>
</dbReference>
<evidence type="ECO:0000256" key="6">
    <source>
        <dbReference type="ARBA" id="ARBA00022692"/>
    </source>
</evidence>
<keyword evidence="12" id="KW-1185">Reference proteome</keyword>
<keyword evidence="3" id="KW-0813">Transport</keyword>
<dbReference type="GO" id="GO:0042910">
    <property type="term" value="F:xenobiotic transmembrane transporter activity"/>
    <property type="evidence" value="ECO:0007669"/>
    <property type="project" value="TreeGrafter"/>
</dbReference>
<dbReference type="InterPro" id="IPR004764">
    <property type="entry name" value="MdtF-like"/>
</dbReference>
<evidence type="ECO:0000256" key="5">
    <source>
        <dbReference type="ARBA" id="ARBA00022519"/>
    </source>
</evidence>
<keyword evidence="6 10" id="KW-0812">Transmembrane</keyword>
<evidence type="ECO:0000256" key="10">
    <source>
        <dbReference type="SAM" id="Phobius"/>
    </source>
</evidence>
<feature type="transmembrane region" description="Helical" evidence="10">
    <location>
        <begin position="375"/>
        <end position="396"/>
    </location>
</feature>
<dbReference type="eggNOG" id="COG0841">
    <property type="taxonomic scope" value="Bacteria"/>
</dbReference>
<name>B7K7W2_GLOC7</name>
<evidence type="ECO:0000256" key="7">
    <source>
        <dbReference type="ARBA" id="ARBA00022989"/>
    </source>
</evidence>
<feature type="transmembrane region" description="Helical" evidence="10">
    <location>
        <begin position="989"/>
        <end position="1008"/>
    </location>
</feature>
<feature type="transmembrane region" description="Helical" evidence="10">
    <location>
        <begin position="543"/>
        <end position="562"/>
    </location>
</feature>
<dbReference type="InterPro" id="IPR001036">
    <property type="entry name" value="Acrflvin-R"/>
</dbReference>
<dbReference type="HOGENOM" id="CLU_002755_1_2_3"/>
<dbReference type="Gene3D" id="3.30.2090.10">
    <property type="entry name" value="Multidrug efflux transporter AcrB TolC docking domain, DN and DC subdomains"/>
    <property type="match status" value="2"/>
</dbReference>
<dbReference type="GO" id="GO:0015562">
    <property type="term" value="F:efflux transmembrane transporter activity"/>
    <property type="evidence" value="ECO:0007669"/>
    <property type="project" value="InterPro"/>
</dbReference>
<dbReference type="Gene3D" id="3.30.70.1440">
    <property type="entry name" value="Multidrug efflux transporter AcrB pore domain"/>
    <property type="match status" value="1"/>
</dbReference>
<accession>B7K7W2</accession>
<dbReference type="Gene3D" id="1.20.1640.10">
    <property type="entry name" value="Multidrug efflux transporter AcrB transmembrane domain"/>
    <property type="match status" value="2"/>
</dbReference>
<evidence type="ECO:0000256" key="8">
    <source>
        <dbReference type="ARBA" id="ARBA00023136"/>
    </source>
</evidence>
<organism evidence="11 12">
    <name type="scientific">Gloeothece citriformis (strain PCC 7424)</name>
    <name type="common">Cyanothece sp. (strain PCC 7424)</name>
    <dbReference type="NCBI Taxonomy" id="65393"/>
    <lineage>
        <taxon>Bacteria</taxon>
        <taxon>Bacillati</taxon>
        <taxon>Cyanobacteriota</taxon>
        <taxon>Cyanophyceae</taxon>
        <taxon>Oscillatoriophycideae</taxon>
        <taxon>Chroococcales</taxon>
        <taxon>Aphanothecaceae</taxon>
        <taxon>Gloeothece</taxon>
        <taxon>Gloeothece citriformis</taxon>
    </lineage>
</organism>
<dbReference type="GO" id="GO:0005886">
    <property type="term" value="C:plasma membrane"/>
    <property type="evidence" value="ECO:0007669"/>
    <property type="project" value="UniProtKB-SubCell"/>
</dbReference>
<dbReference type="RefSeq" id="WP_015954759.1">
    <property type="nucleotide sequence ID" value="NC_011729.1"/>
</dbReference>
<dbReference type="SUPFAM" id="SSF82714">
    <property type="entry name" value="Multidrug efflux transporter AcrB TolC docking domain, DN and DC subdomains"/>
    <property type="match status" value="2"/>
</dbReference>
<feature type="transmembrane region" description="Helical" evidence="10">
    <location>
        <begin position="473"/>
        <end position="496"/>
    </location>
</feature>
<dbReference type="Gene3D" id="3.30.70.1320">
    <property type="entry name" value="Multidrug efflux transporter AcrB pore domain like"/>
    <property type="match status" value="1"/>
</dbReference>
<evidence type="ECO:0000256" key="1">
    <source>
        <dbReference type="ARBA" id="ARBA00004429"/>
    </source>
</evidence>
<evidence type="ECO:0000313" key="11">
    <source>
        <dbReference type="EMBL" id="ACK71158.1"/>
    </source>
</evidence>
<gene>
    <name evidence="11" type="ordered locus">PCC7424_2746</name>
</gene>
<evidence type="ECO:0000256" key="4">
    <source>
        <dbReference type="ARBA" id="ARBA00022475"/>
    </source>
</evidence>
<evidence type="ECO:0000256" key="9">
    <source>
        <dbReference type="SAM" id="MobiDB-lite"/>
    </source>
</evidence>
<proteinExistence type="inferred from homology"/>
<dbReference type="AlphaFoldDB" id="B7K7W2"/>
<dbReference type="SUPFAM" id="SSF82693">
    <property type="entry name" value="Multidrug efflux transporter AcrB pore domain, PN1, PN2, PC1 and PC2 subdomains"/>
    <property type="match status" value="2"/>
</dbReference>
<feature type="region of interest" description="Disordered" evidence="9">
    <location>
        <begin position="1056"/>
        <end position="1096"/>
    </location>
</feature>
<keyword evidence="5" id="KW-0997">Cell inner membrane</keyword>
<evidence type="ECO:0000256" key="3">
    <source>
        <dbReference type="ARBA" id="ARBA00022448"/>
    </source>
</evidence>